<name>A0A7S6R767_9CAUD</name>
<dbReference type="EMBL" id="MT708549">
    <property type="protein sequence ID" value="QOV06260.1"/>
    <property type="molecule type" value="Genomic_DNA"/>
</dbReference>
<accession>A0A7S6R767</accession>
<protein>
    <submittedName>
        <fullName evidence="1">Uncharacterized protein</fullName>
    </submittedName>
</protein>
<sequence length="78" mass="8817">MTPAISPDFFYVDRAGRVFPVKALEKGQDYLIEFDDGSRTRTNEFNLFRTKVAANIAAANRASQNVGGKREPKTFFQK</sequence>
<reference evidence="1 2" key="1">
    <citation type="submission" date="2020-07" db="EMBL/GenBank/DDBJ databases">
        <title>Complete genome sequence of Burkholderia gladioli phage Maja.</title>
        <authorList>
            <person name="Yu Z."/>
            <person name="Yao G.W."/>
            <person name="Guadalupe Vizoso-Pinto M."/>
            <person name="Sun L."/>
            <person name="Le T."/>
            <person name="Gonzalez C."/>
            <person name="Young R."/>
            <person name="Liu M."/>
        </authorList>
    </citation>
    <scope>NUCLEOTIDE SEQUENCE [LARGE SCALE GENOMIC DNA]</scope>
</reference>
<proteinExistence type="predicted"/>
<dbReference type="Proteomes" id="UP000593952">
    <property type="component" value="Segment"/>
</dbReference>
<organism evidence="1 2">
    <name type="scientific">Burkholderia phage Maja</name>
    <dbReference type="NCBI Taxonomy" id="2767571"/>
    <lineage>
        <taxon>Viruses</taxon>
        <taxon>Duplodnaviria</taxon>
        <taxon>Heunggongvirae</taxon>
        <taxon>Uroviricota</taxon>
        <taxon>Caudoviricetes</taxon>
        <taxon>Lindbergviridae</taxon>
        <taxon>Gladiolivirus</taxon>
        <taxon>Gladiolivirus maja</taxon>
    </lineage>
</organism>
<evidence type="ECO:0000313" key="1">
    <source>
        <dbReference type="EMBL" id="QOV06260.1"/>
    </source>
</evidence>
<keyword evidence="2" id="KW-1185">Reference proteome</keyword>
<gene>
    <name evidence="1" type="ORF">CPT_Maja_040</name>
</gene>
<evidence type="ECO:0000313" key="2">
    <source>
        <dbReference type="Proteomes" id="UP000593952"/>
    </source>
</evidence>